<feature type="compositionally biased region" description="Acidic residues" evidence="1">
    <location>
        <begin position="44"/>
        <end position="54"/>
    </location>
</feature>
<reference evidence="2 4" key="2">
    <citation type="journal article" date="2013" name="Nature">
        <title>Insights into bilaterian evolution from three spiralian genomes.</title>
        <authorList>
            <person name="Simakov O."/>
            <person name="Marletaz F."/>
            <person name="Cho S.J."/>
            <person name="Edsinger-Gonzales E."/>
            <person name="Havlak P."/>
            <person name="Hellsten U."/>
            <person name="Kuo D.H."/>
            <person name="Larsson T."/>
            <person name="Lv J."/>
            <person name="Arendt D."/>
            <person name="Savage R."/>
            <person name="Osoegawa K."/>
            <person name="de Jong P."/>
            <person name="Grimwood J."/>
            <person name="Chapman J.A."/>
            <person name="Shapiro H."/>
            <person name="Aerts A."/>
            <person name="Otillar R.P."/>
            <person name="Terry A.Y."/>
            <person name="Boore J.L."/>
            <person name="Grigoriev I.V."/>
            <person name="Lindberg D.R."/>
            <person name="Seaver E.C."/>
            <person name="Weisblat D.A."/>
            <person name="Putnam N.H."/>
            <person name="Rokhsar D.S."/>
        </authorList>
    </citation>
    <scope>NUCLEOTIDE SEQUENCE</scope>
    <source>
        <strain evidence="2 4">I ESC-2004</strain>
    </source>
</reference>
<dbReference type="EnsemblMetazoa" id="CapteT228431">
    <property type="protein sequence ID" value="CapteP228431"/>
    <property type="gene ID" value="CapteG228431"/>
</dbReference>
<dbReference type="HOGENOM" id="CLU_957263_0_0_1"/>
<evidence type="ECO:0000313" key="4">
    <source>
        <dbReference type="Proteomes" id="UP000014760"/>
    </source>
</evidence>
<name>R7TZV0_CAPTE</name>
<feature type="compositionally biased region" description="Low complexity" evidence="1">
    <location>
        <begin position="211"/>
        <end position="227"/>
    </location>
</feature>
<reference evidence="4" key="1">
    <citation type="submission" date="2012-12" db="EMBL/GenBank/DDBJ databases">
        <authorList>
            <person name="Hellsten U."/>
            <person name="Grimwood J."/>
            <person name="Chapman J.A."/>
            <person name="Shapiro H."/>
            <person name="Aerts A."/>
            <person name="Otillar R.P."/>
            <person name="Terry A.Y."/>
            <person name="Boore J.L."/>
            <person name="Simakov O."/>
            <person name="Marletaz F."/>
            <person name="Cho S.-J."/>
            <person name="Edsinger-Gonzales E."/>
            <person name="Havlak P."/>
            <person name="Kuo D.-H."/>
            <person name="Larsson T."/>
            <person name="Lv J."/>
            <person name="Arendt D."/>
            <person name="Savage R."/>
            <person name="Osoegawa K."/>
            <person name="de Jong P."/>
            <person name="Lindberg D.R."/>
            <person name="Seaver E.C."/>
            <person name="Weisblat D.A."/>
            <person name="Putnam N.H."/>
            <person name="Grigoriev I.V."/>
            <person name="Rokhsar D.S."/>
        </authorList>
    </citation>
    <scope>NUCLEOTIDE SEQUENCE</scope>
    <source>
        <strain evidence="4">I ESC-2004</strain>
    </source>
</reference>
<dbReference type="EMBL" id="AMQN01001978">
    <property type="status" value="NOT_ANNOTATED_CDS"/>
    <property type="molecule type" value="Genomic_DNA"/>
</dbReference>
<accession>R7TZV0</accession>
<keyword evidence="4" id="KW-1185">Reference proteome</keyword>
<evidence type="ECO:0000313" key="3">
    <source>
        <dbReference type="EnsemblMetazoa" id="CapteP228431"/>
    </source>
</evidence>
<dbReference type="Pfam" id="PF14854">
    <property type="entry name" value="LURAP"/>
    <property type="match status" value="1"/>
</dbReference>
<dbReference type="AlphaFoldDB" id="R7TZV0"/>
<dbReference type="EMBL" id="KB307198">
    <property type="protein sequence ID" value="ELT99152.1"/>
    <property type="molecule type" value="Genomic_DNA"/>
</dbReference>
<protein>
    <submittedName>
        <fullName evidence="2 3">Uncharacterized protein</fullName>
    </submittedName>
</protein>
<dbReference type="InterPro" id="IPR039499">
    <property type="entry name" value="LURA1/LRA25"/>
</dbReference>
<evidence type="ECO:0000313" key="2">
    <source>
        <dbReference type="EMBL" id="ELT99152.1"/>
    </source>
</evidence>
<sequence length="291" mass="32064">MMREGASRGWNIFAQQATAKEKDSIVDLELIPAMEAPKIRLPGEEGDAKDDDSGALDTVGPLPAENTKIDKYIEGIELSNACRNFYVIRLNAASAMKKTLGFAHDEGDQREMIKKSGNAKVDTAMEVLRRQMASLMDQDLELMKQLLTLNEQIEDMKWRRKLGCYTHAPSGSSSLLLPGSSRSQFGVSELRLKYPSPSELSLLESTEYTSMQQMDSRPSSLDLLPSSKPRRSARSTSDLGSSGDDGSIETVNHNALKNVTRSNFANQNTLSSASHNVSVQNRITMLESQSD</sequence>
<feature type="region of interest" description="Disordered" evidence="1">
    <location>
        <begin position="211"/>
        <end position="249"/>
    </location>
</feature>
<proteinExistence type="predicted"/>
<reference evidence="3" key="3">
    <citation type="submission" date="2015-06" db="UniProtKB">
        <authorList>
            <consortium name="EnsemblMetazoa"/>
        </authorList>
    </citation>
    <scope>IDENTIFICATION</scope>
</reference>
<gene>
    <name evidence="2" type="ORF">CAPTEDRAFT_228431</name>
</gene>
<evidence type="ECO:0000256" key="1">
    <source>
        <dbReference type="SAM" id="MobiDB-lite"/>
    </source>
</evidence>
<feature type="compositionally biased region" description="Low complexity" evidence="1">
    <location>
        <begin position="235"/>
        <end position="245"/>
    </location>
</feature>
<organism evidence="2">
    <name type="scientific">Capitella teleta</name>
    <name type="common">Polychaete worm</name>
    <dbReference type="NCBI Taxonomy" id="283909"/>
    <lineage>
        <taxon>Eukaryota</taxon>
        <taxon>Metazoa</taxon>
        <taxon>Spiralia</taxon>
        <taxon>Lophotrochozoa</taxon>
        <taxon>Annelida</taxon>
        <taxon>Polychaeta</taxon>
        <taxon>Sedentaria</taxon>
        <taxon>Scolecida</taxon>
        <taxon>Capitellidae</taxon>
        <taxon>Capitella</taxon>
    </lineage>
</organism>
<feature type="region of interest" description="Disordered" evidence="1">
    <location>
        <begin position="41"/>
        <end position="61"/>
    </location>
</feature>
<dbReference type="OrthoDB" id="6508726at2759"/>
<dbReference type="Proteomes" id="UP000014760">
    <property type="component" value="Unassembled WGS sequence"/>
</dbReference>